<proteinExistence type="predicted"/>
<evidence type="ECO:0000313" key="2">
    <source>
        <dbReference type="Proteomes" id="UP000724584"/>
    </source>
</evidence>
<protein>
    <submittedName>
        <fullName evidence="1">Uncharacterized protein</fullName>
    </submittedName>
</protein>
<keyword evidence="2" id="KW-1185">Reference proteome</keyword>
<name>A0ACB7PG54_9PEZI</name>
<dbReference type="Proteomes" id="UP000724584">
    <property type="component" value="Unassembled WGS sequence"/>
</dbReference>
<reference evidence="1 2" key="1">
    <citation type="journal article" date="2021" name="Nat. Commun.">
        <title>Genetic determinants of endophytism in the Arabidopsis root mycobiome.</title>
        <authorList>
            <person name="Mesny F."/>
            <person name="Miyauchi S."/>
            <person name="Thiergart T."/>
            <person name="Pickel B."/>
            <person name="Atanasova L."/>
            <person name="Karlsson M."/>
            <person name="Huettel B."/>
            <person name="Barry K.W."/>
            <person name="Haridas S."/>
            <person name="Chen C."/>
            <person name="Bauer D."/>
            <person name="Andreopoulos W."/>
            <person name="Pangilinan J."/>
            <person name="LaButti K."/>
            <person name="Riley R."/>
            <person name="Lipzen A."/>
            <person name="Clum A."/>
            <person name="Drula E."/>
            <person name="Henrissat B."/>
            <person name="Kohler A."/>
            <person name="Grigoriev I.V."/>
            <person name="Martin F.M."/>
            <person name="Hacquard S."/>
        </authorList>
    </citation>
    <scope>NUCLEOTIDE SEQUENCE [LARGE SCALE GENOMIC DNA]</scope>
    <source>
        <strain evidence="1 2">MPI-SDFR-AT-0079</strain>
    </source>
</reference>
<comment type="caution">
    <text evidence="1">The sequence shown here is derived from an EMBL/GenBank/DDBJ whole genome shotgun (WGS) entry which is preliminary data.</text>
</comment>
<gene>
    <name evidence="1" type="ORF">F5144DRAFT_568192</name>
</gene>
<organism evidence="1 2">
    <name type="scientific">Chaetomium tenue</name>
    <dbReference type="NCBI Taxonomy" id="1854479"/>
    <lineage>
        <taxon>Eukaryota</taxon>
        <taxon>Fungi</taxon>
        <taxon>Dikarya</taxon>
        <taxon>Ascomycota</taxon>
        <taxon>Pezizomycotina</taxon>
        <taxon>Sordariomycetes</taxon>
        <taxon>Sordariomycetidae</taxon>
        <taxon>Sordariales</taxon>
        <taxon>Chaetomiaceae</taxon>
        <taxon>Chaetomium</taxon>
    </lineage>
</organism>
<evidence type="ECO:0000313" key="1">
    <source>
        <dbReference type="EMBL" id="KAH6636650.1"/>
    </source>
</evidence>
<sequence>MGSASENTFKNIQKTLEPYIRPREEVTRIRQILAVHLGSNLNDGGALGPLALIDTDEIEPPSTARGLQKEYLEALNANIKARDEFTACCHEQPQPKETPTSIDDQGADRLQEHHTAIRLRQRHDKLQAIEGGITSLSQKPAASPNFLKPEEIFRDSRPLPDMPRELVTALTFDKSSSGPHIKGLVDQLEKHVLQTKLLLQREEQLLEKVKSRSTVRPETVSPGAKFEALNKTRETLINWIETELSKAAGEDGGAEGQEPQKHRPHAESLNMEEQLASIQEKYAQYLEARKTLLQLVSQQPQPVIRPPTKEAKPPAAGTPKPPPTAHLLSPYLEQLLSLSREQKGLIAHKSHLNGTISKQVKENSQIIDHLAEESHLIPAHPIPGAGRANAAFAEATSMTGAPGPSDRVRPWVFAADSAKISTLEAVAEKIEEGQVALEGSMRRFGEIEELLGPPPDSQQKDKGGRAGEDNLWLAEGRPSGRTAGSRKNTIGKAEKPAEPKTVWDTLDGNLGLLRAEKDSS</sequence>
<accession>A0ACB7PG54</accession>
<dbReference type="EMBL" id="JAGIZQ010000003">
    <property type="protein sequence ID" value="KAH6636650.1"/>
    <property type="molecule type" value="Genomic_DNA"/>
</dbReference>